<protein>
    <recommendedName>
        <fullName evidence="2">KIB1-4 beta-propeller domain-containing protein</fullName>
    </recommendedName>
</protein>
<dbReference type="PANTHER" id="PTHR44259">
    <property type="entry name" value="OS07G0183000 PROTEIN-RELATED"/>
    <property type="match status" value="1"/>
</dbReference>
<gene>
    <name evidence="3" type="ORF">ISN45_Aa08g021370</name>
</gene>
<feature type="region of interest" description="Disordered" evidence="1">
    <location>
        <begin position="1"/>
        <end position="24"/>
    </location>
</feature>
<dbReference type="EMBL" id="JAEFBK010000013">
    <property type="protein sequence ID" value="KAG7534602.1"/>
    <property type="molecule type" value="Genomic_DNA"/>
</dbReference>
<reference evidence="3 4" key="1">
    <citation type="submission" date="2020-12" db="EMBL/GenBank/DDBJ databases">
        <title>Concerted genomic and epigenomic changes stabilize Arabidopsis allopolyploids.</title>
        <authorList>
            <person name="Chen Z."/>
        </authorList>
    </citation>
    <scope>NUCLEOTIDE SEQUENCE [LARGE SCALE GENOMIC DNA]</scope>
    <source>
        <strain evidence="3">Allo738</strain>
        <tissue evidence="3">Leaf</tissue>
    </source>
</reference>
<name>A0A8T1XK93_9BRAS</name>
<proteinExistence type="predicted"/>
<evidence type="ECO:0000259" key="2">
    <source>
        <dbReference type="Pfam" id="PF03478"/>
    </source>
</evidence>
<dbReference type="InterPro" id="IPR005174">
    <property type="entry name" value="KIB1-4_b-propeller"/>
</dbReference>
<feature type="domain" description="KIB1-4 beta-propeller" evidence="2">
    <location>
        <begin position="105"/>
        <end position="353"/>
    </location>
</feature>
<organism evidence="3 4">
    <name type="scientific">Arabidopsis thaliana x Arabidopsis arenosa</name>
    <dbReference type="NCBI Taxonomy" id="1240361"/>
    <lineage>
        <taxon>Eukaryota</taxon>
        <taxon>Viridiplantae</taxon>
        <taxon>Streptophyta</taxon>
        <taxon>Embryophyta</taxon>
        <taxon>Tracheophyta</taxon>
        <taxon>Spermatophyta</taxon>
        <taxon>Magnoliopsida</taxon>
        <taxon>eudicotyledons</taxon>
        <taxon>Gunneridae</taxon>
        <taxon>Pentapetalae</taxon>
        <taxon>rosids</taxon>
        <taxon>malvids</taxon>
        <taxon>Brassicales</taxon>
        <taxon>Brassicaceae</taxon>
        <taxon>Camelineae</taxon>
        <taxon>Arabidopsis</taxon>
    </lineage>
</organism>
<dbReference type="InterPro" id="IPR050942">
    <property type="entry name" value="F-box_BR-signaling"/>
</dbReference>
<comment type="caution">
    <text evidence="3">The sequence shown here is derived from an EMBL/GenBank/DDBJ whole genome shotgun (WGS) entry which is preliminary data.</text>
</comment>
<evidence type="ECO:0000313" key="4">
    <source>
        <dbReference type="Proteomes" id="UP000694240"/>
    </source>
</evidence>
<dbReference type="Proteomes" id="UP000694240">
    <property type="component" value="Chromosome 13"/>
</dbReference>
<dbReference type="Pfam" id="PF03478">
    <property type="entry name" value="Beta-prop_KIB1-4"/>
    <property type="match status" value="1"/>
</dbReference>
<feature type="compositionally biased region" description="Basic and acidic residues" evidence="1">
    <location>
        <begin position="1"/>
        <end position="11"/>
    </location>
</feature>
<dbReference type="AlphaFoldDB" id="A0A8T1XK93"/>
<sequence>MRVASDHLSDRSKRRWRRPSIKQNDDRCGKRLMTEVSLGREKCVAERQTESPSFLLVNNARFFSSLPESPYLLLSDETVGESSEGGRIVNHKLFDPRTEAIVKSREKTLPKELEGEAILGASQGWVVCMNKKDSSLHLTDLYKPWVVSSPRVMSLPCLGFDPRVMKSRVSLSSSSPDEEDCTVTAKFNESHLSVCKPNCDSEWTHFQTPFPLLKPSDLICFACFMGGPGLLGNNKLKYQELRFHNLPQIPEADWEMLDTCFMTKHFVESPSGELFFVKWYRKCFHIENNEREVEDIHSRTRSFMVFREDETRRGLCYTEDIGDLCIFLGNNEAFCLSASMYPGLEPNSIYFVAPGLGSYHLPSGTVRQYNPPGEHKTLRKPFWIHPTDD</sequence>
<evidence type="ECO:0000313" key="3">
    <source>
        <dbReference type="EMBL" id="KAG7534602.1"/>
    </source>
</evidence>
<accession>A0A8T1XK93</accession>
<dbReference type="PANTHER" id="PTHR44259:SF89">
    <property type="entry name" value="DUF295 DOMAIN-CONTAINING PROTEIN-RELATED"/>
    <property type="match status" value="1"/>
</dbReference>
<keyword evidence="4" id="KW-1185">Reference proteome</keyword>
<evidence type="ECO:0000256" key="1">
    <source>
        <dbReference type="SAM" id="MobiDB-lite"/>
    </source>
</evidence>